<dbReference type="GO" id="GO:0016301">
    <property type="term" value="F:kinase activity"/>
    <property type="evidence" value="ECO:0007669"/>
    <property type="project" value="UniProtKB-KW"/>
</dbReference>
<dbReference type="AlphaFoldDB" id="A0A4D9EYM2"/>
<keyword evidence="2" id="KW-0418">Kinase</keyword>
<gene>
    <name evidence="2" type="ORF">DR999_PMT04692</name>
</gene>
<feature type="compositionally biased region" description="Pro residues" evidence="1">
    <location>
        <begin position="82"/>
        <end position="94"/>
    </location>
</feature>
<proteinExistence type="predicted"/>
<organism evidence="2 3">
    <name type="scientific">Platysternon megacephalum</name>
    <name type="common">big-headed turtle</name>
    <dbReference type="NCBI Taxonomy" id="55544"/>
    <lineage>
        <taxon>Eukaryota</taxon>
        <taxon>Metazoa</taxon>
        <taxon>Chordata</taxon>
        <taxon>Craniata</taxon>
        <taxon>Vertebrata</taxon>
        <taxon>Euteleostomi</taxon>
        <taxon>Archelosauria</taxon>
        <taxon>Testudinata</taxon>
        <taxon>Testudines</taxon>
        <taxon>Cryptodira</taxon>
        <taxon>Durocryptodira</taxon>
        <taxon>Testudinoidea</taxon>
        <taxon>Platysternidae</taxon>
        <taxon>Platysternon</taxon>
    </lineage>
</organism>
<dbReference type="EMBL" id="QXTE01000025">
    <property type="protein sequence ID" value="TFK12242.1"/>
    <property type="molecule type" value="Genomic_DNA"/>
</dbReference>
<comment type="caution">
    <text evidence="2">The sequence shown here is derived from an EMBL/GenBank/DDBJ whole genome shotgun (WGS) entry which is preliminary data.</text>
</comment>
<reference evidence="2 3" key="2">
    <citation type="submission" date="2019-04" db="EMBL/GenBank/DDBJ databases">
        <title>The genome sequence of big-headed turtle.</title>
        <authorList>
            <person name="Gong S."/>
        </authorList>
    </citation>
    <scope>NUCLEOTIDE SEQUENCE [LARGE SCALE GENOMIC DNA]</scope>
    <source>
        <strain evidence="2">DO16091913</strain>
        <tissue evidence="2">Muscle</tissue>
    </source>
</reference>
<name>A0A4D9EYM2_9SAUR</name>
<keyword evidence="3" id="KW-1185">Reference proteome</keyword>
<keyword evidence="2" id="KW-0808">Transferase</keyword>
<evidence type="ECO:0000313" key="2">
    <source>
        <dbReference type="EMBL" id="TFK12242.1"/>
    </source>
</evidence>
<feature type="region of interest" description="Disordered" evidence="1">
    <location>
        <begin position="20"/>
        <end position="108"/>
    </location>
</feature>
<reference evidence="2 3" key="1">
    <citation type="submission" date="2019-04" db="EMBL/GenBank/DDBJ databases">
        <title>Draft genome of the big-headed turtle Platysternon megacephalum.</title>
        <authorList>
            <person name="Gong S."/>
        </authorList>
    </citation>
    <scope>NUCLEOTIDE SEQUENCE [LARGE SCALE GENOMIC DNA]</scope>
    <source>
        <strain evidence="2">DO16091913</strain>
        <tissue evidence="2">Muscle</tissue>
    </source>
</reference>
<feature type="compositionally biased region" description="Low complexity" evidence="1">
    <location>
        <begin position="46"/>
        <end position="61"/>
    </location>
</feature>
<feature type="compositionally biased region" description="Basic and acidic residues" evidence="1">
    <location>
        <begin position="99"/>
        <end position="108"/>
    </location>
</feature>
<dbReference type="Proteomes" id="UP000297703">
    <property type="component" value="Unassembled WGS sequence"/>
</dbReference>
<protein>
    <submittedName>
        <fullName evidence="2">PX domain-containing protein kinase-like protein</fullName>
    </submittedName>
</protein>
<sequence length="108" mass="11756">MLTLMHADTQMLSLKFPCTDTRSHANTHSNTFTWAPRFPRPLRVQSPSPASSTDPASAGTSRPEEGAALPGNCEDTASCELMPPPPPHPNPTQPSLPHSRKEVWGHCF</sequence>
<feature type="compositionally biased region" description="Polar residues" evidence="1">
    <location>
        <begin position="24"/>
        <end position="33"/>
    </location>
</feature>
<evidence type="ECO:0000313" key="3">
    <source>
        <dbReference type="Proteomes" id="UP000297703"/>
    </source>
</evidence>
<evidence type="ECO:0000256" key="1">
    <source>
        <dbReference type="SAM" id="MobiDB-lite"/>
    </source>
</evidence>
<accession>A0A4D9EYM2</accession>